<reference evidence="1 2" key="1">
    <citation type="journal article" date="2014" name="Genome Announc.">
        <title>Complete Genome Sequence of Cronobacter sakazakii Strain CMCC 45402.</title>
        <authorList>
            <person name="Zhao Z."/>
            <person name="Wang L."/>
            <person name="Wang B."/>
            <person name="Liang H."/>
            <person name="Ye Q."/>
            <person name="Zeng M."/>
        </authorList>
    </citation>
    <scope>NUCLEOTIDE SEQUENCE [LARGE SCALE GENOMIC DNA]</scope>
    <source>
        <strain evidence="2">45402</strain>
    </source>
</reference>
<evidence type="ECO:0000313" key="1">
    <source>
        <dbReference type="EMBL" id="AHB69603.1"/>
    </source>
</evidence>
<dbReference type="KEGG" id="csi:P262_01740"/>
<protein>
    <submittedName>
        <fullName evidence="1">Uncharacterized protein</fullName>
    </submittedName>
</protein>
<gene>
    <name evidence="1" type="ORF">P262_01740</name>
</gene>
<name>V5TWV2_9ENTR</name>
<dbReference type="EMBL" id="CP006731">
    <property type="protein sequence ID" value="AHB69603.1"/>
    <property type="molecule type" value="Genomic_DNA"/>
</dbReference>
<organism evidence="1 2">
    <name type="scientific">Cronobacter malonaticus</name>
    <dbReference type="NCBI Taxonomy" id="413503"/>
    <lineage>
        <taxon>Bacteria</taxon>
        <taxon>Pseudomonadati</taxon>
        <taxon>Pseudomonadota</taxon>
        <taxon>Gammaproteobacteria</taxon>
        <taxon>Enterobacterales</taxon>
        <taxon>Enterobacteriaceae</taxon>
        <taxon>Cronobacter</taxon>
    </lineage>
</organism>
<dbReference type="AlphaFoldDB" id="V5TWV2"/>
<accession>V5TWV2</accession>
<sequence length="51" mass="5599">MPDRQTIPLKSALLFKLSLALLVNKSGAICKFLSCVTATQHSMPPVIRFVL</sequence>
<dbReference type="HOGENOM" id="CLU_3097917_0_0_6"/>
<dbReference type="Proteomes" id="UP000018545">
    <property type="component" value="Chromosome"/>
</dbReference>
<evidence type="ECO:0000313" key="2">
    <source>
        <dbReference type="Proteomes" id="UP000018545"/>
    </source>
</evidence>
<proteinExistence type="predicted"/>